<protein>
    <submittedName>
        <fullName evidence="3">Uncharacterized protein</fullName>
    </submittedName>
</protein>
<feature type="region of interest" description="Disordered" evidence="1">
    <location>
        <begin position="157"/>
        <end position="187"/>
    </location>
</feature>
<keyword evidence="2" id="KW-0472">Membrane</keyword>
<accession>A0A0E0FRA9</accession>
<dbReference type="EnsemblPlants" id="ONIVA01G30640.1">
    <property type="protein sequence ID" value="ONIVA01G30640.1"/>
    <property type="gene ID" value="ONIVA01G30640"/>
</dbReference>
<feature type="compositionally biased region" description="Basic and acidic residues" evidence="1">
    <location>
        <begin position="169"/>
        <end position="187"/>
    </location>
</feature>
<evidence type="ECO:0000313" key="3">
    <source>
        <dbReference type="EnsemblPlants" id="ONIVA01G30640.1"/>
    </source>
</evidence>
<feature type="transmembrane region" description="Helical" evidence="2">
    <location>
        <begin position="92"/>
        <end position="120"/>
    </location>
</feature>
<evidence type="ECO:0000256" key="1">
    <source>
        <dbReference type="SAM" id="MobiDB-lite"/>
    </source>
</evidence>
<feature type="transmembrane region" description="Helical" evidence="2">
    <location>
        <begin position="35"/>
        <end position="55"/>
    </location>
</feature>
<proteinExistence type="predicted"/>
<dbReference type="Proteomes" id="UP000006591">
    <property type="component" value="Chromosome 1"/>
</dbReference>
<organism evidence="3">
    <name type="scientific">Oryza nivara</name>
    <name type="common">Indian wild rice</name>
    <name type="synonym">Oryza sativa f. spontanea</name>
    <dbReference type="NCBI Taxonomy" id="4536"/>
    <lineage>
        <taxon>Eukaryota</taxon>
        <taxon>Viridiplantae</taxon>
        <taxon>Streptophyta</taxon>
        <taxon>Embryophyta</taxon>
        <taxon>Tracheophyta</taxon>
        <taxon>Spermatophyta</taxon>
        <taxon>Magnoliopsida</taxon>
        <taxon>Liliopsida</taxon>
        <taxon>Poales</taxon>
        <taxon>Poaceae</taxon>
        <taxon>BOP clade</taxon>
        <taxon>Oryzoideae</taxon>
        <taxon>Oryzeae</taxon>
        <taxon>Oryzinae</taxon>
        <taxon>Oryza</taxon>
    </lineage>
</organism>
<evidence type="ECO:0000313" key="4">
    <source>
        <dbReference type="Proteomes" id="UP000006591"/>
    </source>
</evidence>
<reference evidence="3" key="1">
    <citation type="submission" date="2015-04" db="UniProtKB">
        <authorList>
            <consortium name="EnsemblPlants"/>
        </authorList>
    </citation>
    <scope>IDENTIFICATION</scope>
    <source>
        <strain evidence="3">SL10</strain>
    </source>
</reference>
<feature type="transmembrane region" description="Helical" evidence="2">
    <location>
        <begin position="67"/>
        <end position="86"/>
    </location>
</feature>
<keyword evidence="2" id="KW-0812">Transmembrane</keyword>
<reference evidence="3" key="2">
    <citation type="submission" date="2018-04" db="EMBL/GenBank/DDBJ databases">
        <title>OnivRS2 (Oryza nivara Reference Sequence Version 2).</title>
        <authorList>
            <person name="Zhang J."/>
            <person name="Kudrna D."/>
            <person name="Lee S."/>
            <person name="Talag J."/>
            <person name="Rajasekar S."/>
            <person name="Welchert J."/>
            <person name="Hsing Y.-I."/>
            <person name="Wing R.A."/>
        </authorList>
    </citation>
    <scope>NUCLEOTIDE SEQUENCE [LARGE SCALE GENOMIC DNA]</scope>
</reference>
<keyword evidence="4" id="KW-1185">Reference proteome</keyword>
<evidence type="ECO:0000256" key="2">
    <source>
        <dbReference type="SAM" id="Phobius"/>
    </source>
</evidence>
<sequence length="187" mass="22497">MKKKANMQTAKDNEKRKKCSYMDFSFNITYFNFEFYPLTAITVLLNDLPVVPLLNHRWDSKKIEPNHLFGFFSSDVPLTVTTLLLYRSVVPLLFIIICYYCIFLMDYCFTILYFFIPFLFENFISTKRIELERKVKRTVEDNQQNIRKRIKLERKGKRTVEDNQQNIRLGKELDKMEKTKRSRESNS</sequence>
<name>A0A0E0FRA9_ORYNI</name>
<dbReference type="Gramene" id="ONIVA01G30640.1">
    <property type="protein sequence ID" value="ONIVA01G30640.1"/>
    <property type="gene ID" value="ONIVA01G30640"/>
</dbReference>
<dbReference type="AlphaFoldDB" id="A0A0E0FRA9"/>
<dbReference type="HOGENOM" id="CLU_1449843_0_0_1"/>
<keyword evidence="2" id="KW-1133">Transmembrane helix</keyword>